<dbReference type="AlphaFoldDB" id="Q97HU8"/>
<dbReference type="EMBL" id="AE001437">
    <property type="protein sequence ID" value="AAK79872.1"/>
    <property type="molecule type" value="Genomic_DNA"/>
</dbReference>
<dbReference type="GO" id="GO:0003676">
    <property type="term" value="F:nucleic acid binding"/>
    <property type="evidence" value="ECO:0007669"/>
    <property type="project" value="InterPro"/>
</dbReference>
<keyword evidence="4" id="KW-1185">Reference proteome</keyword>
<dbReference type="PATRIC" id="fig|272562.8.peg.2111"/>
<feature type="domain" description="Exonuclease" evidence="2">
    <location>
        <begin position="24"/>
        <end position="174"/>
    </location>
</feature>
<protein>
    <submittedName>
        <fullName evidence="3">Ribonuclease D</fullName>
    </submittedName>
</protein>
<dbReference type="PIR" id="E97135">
    <property type="entry name" value="E97135"/>
</dbReference>
<evidence type="ECO:0000259" key="2">
    <source>
        <dbReference type="SMART" id="SM00479"/>
    </source>
</evidence>
<feature type="domain" description="3'-5' exonuclease" evidence="1">
    <location>
        <begin position="7"/>
        <end position="173"/>
    </location>
</feature>
<evidence type="ECO:0000259" key="1">
    <source>
        <dbReference type="SMART" id="SM00474"/>
    </source>
</evidence>
<dbReference type="InterPro" id="IPR051086">
    <property type="entry name" value="RNase_D-like"/>
</dbReference>
<dbReference type="InterPro" id="IPR036397">
    <property type="entry name" value="RNaseH_sf"/>
</dbReference>
<dbReference type="Pfam" id="PF01612">
    <property type="entry name" value="DNA_pol_A_exo1"/>
    <property type="match status" value="1"/>
</dbReference>
<dbReference type="InterPro" id="IPR002562">
    <property type="entry name" value="3'-5'_exonuclease_dom"/>
</dbReference>
<dbReference type="PANTHER" id="PTHR47649">
    <property type="entry name" value="RIBONUCLEASE D"/>
    <property type="match status" value="1"/>
</dbReference>
<reference evidence="3 4" key="1">
    <citation type="journal article" date="2001" name="J. Bacteriol.">
        <title>Genome sequence and comparative analysis of the solvent-producing bacterium Clostridium acetobutylicum.</title>
        <authorList>
            <person name="Nolling J."/>
            <person name="Breton G."/>
            <person name="Omelchenko M.V."/>
            <person name="Makarova K.S."/>
            <person name="Zeng Q."/>
            <person name="Gibson R."/>
            <person name="Lee H.M."/>
            <person name="Dubois J."/>
            <person name="Qiu D."/>
            <person name="Hitti J."/>
            <person name="Wolf Y.I."/>
            <person name="Tatusov R.L."/>
            <person name="Sabathe F."/>
            <person name="Doucette-Stamm L."/>
            <person name="Soucaille P."/>
            <person name="Daly M.J."/>
            <person name="Bennett G.N."/>
            <person name="Koonin E.V."/>
            <person name="Smith D.R."/>
        </authorList>
    </citation>
    <scope>NUCLEOTIDE SEQUENCE [LARGE SCALE GENOMIC DNA]</scope>
    <source>
        <strain evidence="4">ATCC 824 / DSM 792 / JCM 1419 / LMG 5710 / VKM B-1787</strain>
    </source>
</reference>
<evidence type="ECO:0000313" key="3">
    <source>
        <dbReference type="EMBL" id="AAK79872.1"/>
    </source>
</evidence>
<dbReference type="SMART" id="SM00479">
    <property type="entry name" value="EXOIII"/>
    <property type="match status" value="1"/>
</dbReference>
<proteinExistence type="predicted"/>
<sequence>MYNIKLCKLDLDNNDKRYILNNCKYIAIDTETTGLDPLKDKLCLIQICAKEKIFLIKYNNSNQKNLIGILQCSKIIKIFHHANFDLRFLMKNLKIYNINNVVCTKIAAKLLNGIEIENSLKKLLRKYLNINIDKKLQKSNWSAENLTKEQIQYATYDVIYLEKLWRALKAELIKANLYSLAEECFKYLPTNAILHNRGIENIFIY</sequence>
<gene>
    <name evidence="3" type="primary">rnd</name>
    <name evidence="3" type="ordered locus">CA_C1909</name>
</gene>
<dbReference type="OrthoDB" id="4053at2"/>
<dbReference type="STRING" id="272562.CA_C1909"/>
<organism evidence="3 4">
    <name type="scientific">Clostridium acetobutylicum (strain ATCC 824 / DSM 792 / JCM 1419 / IAM 19013 / LMG 5710 / NBRC 13948 / NRRL B-527 / VKM B-1787 / 2291 / W)</name>
    <dbReference type="NCBI Taxonomy" id="272562"/>
    <lineage>
        <taxon>Bacteria</taxon>
        <taxon>Bacillati</taxon>
        <taxon>Bacillota</taxon>
        <taxon>Clostridia</taxon>
        <taxon>Eubacteriales</taxon>
        <taxon>Clostridiaceae</taxon>
        <taxon>Clostridium</taxon>
    </lineage>
</organism>
<dbReference type="SMART" id="SM00474">
    <property type="entry name" value="35EXOc"/>
    <property type="match status" value="1"/>
</dbReference>
<dbReference type="KEGG" id="cac:CA_C1909"/>
<dbReference type="PANTHER" id="PTHR47649:SF1">
    <property type="entry name" value="RIBONUCLEASE D"/>
    <property type="match status" value="1"/>
</dbReference>
<dbReference type="eggNOG" id="COG0349">
    <property type="taxonomic scope" value="Bacteria"/>
</dbReference>
<dbReference type="InterPro" id="IPR012337">
    <property type="entry name" value="RNaseH-like_sf"/>
</dbReference>
<evidence type="ECO:0000313" key="4">
    <source>
        <dbReference type="Proteomes" id="UP000000814"/>
    </source>
</evidence>
<dbReference type="SUPFAM" id="SSF53098">
    <property type="entry name" value="Ribonuclease H-like"/>
    <property type="match status" value="1"/>
</dbReference>
<dbReference type="GO" id="GO:0008408">
    <property type="term" value="F:3'-5' exonuclease activity"/>
    <property type="evidence" value="ECO:0007669"/>
    <property type="project" value="InterPro"/>
</dbReference>
<accession>Q97HU8</accession>
<dbReference type="Gene3D" id="3.30.420.10">
    <property type="entry name" value="Ribonuclease H-like superfamily/Ribonuclease H"/>
    <property type="match status" value="1"/>
</dbReference>
<dbReference type="Proteomes" id="UP000000814">
    <property type="component" value="Chromosome"/>
</dbReference>
<dbReference type="CDD" id="cd06142">
    <property type="entry name" value="RNaseD_exo"/>
    <property type="match status" value="1"/>
</dbReference>
<name>Q97HU8_CLOAB</name>
<dbReference type="GeneID" id="44998398"/>
<dbReference type="HOGENOM" id="CLU_086957_0_0_9"/>
<dbReference type="RefSeq" id="WP_010965213.1">
    <property type="nucleotide sequence ID" value="NC_003030.1"/>
</dbReference>
<dbReference type="InterPro" id="IPR013520">
    <property type="entry name" value="Ribonucl_H"/>
</dbReference>
<dbReference type="GO" id="GO:0006139">
    <property type="term" value="P:nucleobase-containing compound metabolic process"/>
    <property type="evidence" value="ECO:0007669"/>
    <property type="project" value="InterPro"/>
</dbReference>